<dbReference type="InterPro" id="IPR046513">
    <property type="entry name" value="DUF6691"/>
</dbReference>
<comment type="subcellular location">
    <subcellularLocation>
        <location evidence="1">Cell inner membrane</location>
        <topology evidence="1">Multi-pass membrane protein</topology>
    </subcellularLocation>
</comment>
<evidence type="ECO:0000256" key="8">
    <source>
        <dbReference type="SAM" id="Phobius"/>
    </source>
</evidence>
<protein>
    <submittedName>
        <fullName evidence="9">Uncharacterized protein</fullName>
    </submittedName>
</protein>
<evidence type="ECO:0000313" key="9">
    <source>
        <dbReference type="EMBL" id="ODN84599.1"/>
    </source>
</evidence>
<evidence type="ECO:0000256" key="7">
    <source>
        <dbReference type="ARBA" id="ARBA00023136"/>
    </source>
</evidence>
<dbReference type="Pfam" id="PF04143">
    <property type="entry name" value="Sulf_transp"/>
    <property type="match status" value="1"/>
</dbReference>
<evidence type="ECO:0000256" key="2">
    <source>
        <dbReference type="ARBA" id="ARBA00022448"/>
    </source>
</evidence>
<organism evidence="9 10">
    <name type="scientific">Cryptococcus amylolentus CBS 6039</name>
    <dbReference type="NCBI Taxonomy" id="1295533"/>
    <lineage>
        <taxon>Eukaryota</taxon>
        <taxon>Fungi</taxon>
        <taxon>Dikarya</taxon>
        <taxon>Basidiomycota</taxon>
        <taxon>Agaricomycotina</taxon>
        <taxon>Tremellomycetes</taxon>
        <taxon>Tremellales</taxon>
        <taxon>Cryptococcaceae</taxon>
        <taxon>Cryptococcus</taxon>
    </lineage>
</organism>
<dbReference type="PANTHER" id="PTHR30574">
    <property type="entry name" value="INNER MEMBRANE PROTEIN YEDE"/>
    <property type="match status" value="1"/>
</dbReference>
<keyword evidence="2" id="KW-0813">Transport</keyword>
<dbReference type="Proteomes" id="UP000094065">
    <property type="component" value="Unassembled WGS sequence"/>
</dbReference>
<keyword evidence="3" id="KW-1003">Cell membrane</keyword>
<feature type="transmembrane region" description="Helical" evidence="8">
    <location>
        <begin position="233"/>
        <end position="250"/>
    </location>
</feature>
<dbReference type="Pfam" id="PF20398">
    <property type="entry name" value="DUF6691"/>
    <property type="match status" value="1"/>
</dbReference>
<dbReference type="GO" id="GO:0005886">
    <property type="term" value="C:plasma membrane"/>
    <property type="evidence" value="ECO:0007669"/>
    <property type="project" value="UniProtKB-SubCell"/>
</dbReference>
<keyword evidence="5 8" id="KW-0812">Transmembrane</keyword>
<reference evidence="9 10" key="1">
    <citation type="submission" date="2016-06" db="EMBL/GenBank/DDBJ databases">
        <title>Evolution of pathogenesis and genome organization in the Tremellales.</title>
        <authorList>
            <person name="Cuomo C."/>
            <person name="Litvintseva A."/>
            <person name="Heitman J."/>
            <person name="Chen Y."/>
            <person name="Sun S."/>
            <person name="Springer D."/>
            <person name="Dromer F."/>
            <person name="Young S."/>
            <person name="Zeng Q."/>
            <person name="Chapman S."/>
            <person name="Gujja S."/>
            <person name="Saif S."/>
            <person name="Birren B."/>
        </authorList>
    </citation>
    <scope>NUCLEOTIDE SEQUENCE [LARGE SCALE GENOMIC DNA]</scope>
    <source>
        <strain evidence="9 10">CBS 6039</strain>
    </source>
</reference>
<dbReference type="OrthoDB" id="10254418at2759"/>
<dbReference type="GeneID" id="30151822"/>
<keyword evidence="4" id="KW-0997">Cell inner membrane</keyword>
<dbReference type="PANTHER" id="PTHR30574:SF1">
    <property type="entry name" value="SULPHUR TRANSPORT DOMAIN-CONTAINING PROTEIN"/>
    <property type="match status" value="1"/>
</dbReference>
<comment type="caution">
    <text evidence="9">The sequence shown here is derived from an EMBL/GenBank/DDBJ whole genome shotgun (WGS) entry which is preliminary data.</text>
</comment>
<gene>
    <name evidence="9" type="ORF">L202_00513</name>
</gene>
<keyword evidence="6 8" id="KW-1133">Transmembrane helix</keyword>
<feature type="transmembrane region" description="Helical" evidence="8">
    <location>
        <begin position="152"/>
        <end position="172"/>
    </location>
</feature>
<proteinExistence type="predicted"/>
<dbReference type="InterPro" id="IPR007272">
    <property type="entry name" value="Sulf_transp_TsuA/YedE"/>
</dbReference>
<evidence type="ECO:0000256" key="1">
    <source>
        <dbReference type="ARBA" id="ARBA00004429"/>
    </source>
</evidence>
<evidence type="ECO:0000256" key="4">
    <source>
        <dbReference type="ARBA" id="ARBA00022519"/>
    </source>
</evidence>
<accession>A0A1E3I7I8</accession>
<feature type="transmembrane region" description="Helical" evidence="8">
    <location>
        <begin position="322"/>
        <end position="340"/>
    </location>
</feature>
<dbReference type="EMBL" id="AWGJ01000001">
    <property type="protein sequence ID" value="ODN84599.1"/>
    <property type="molecule type" value="Genomic_DNA"/>
</dbReference>
<evidence type="ECO:0000256" key="6">
    <source>
        <dbReference type="ARBA" id="ARBA00022989"/>
    </source>
</evidence>
<evidence type="ECO:0000256" key="5">
    <source>
        <dbReference type="ARBA" id="ARBA00022692"/>
    </source>
</evidence>
<feature type="transmembrane region" description="Helical" evidence="8">
    <location>
        <begin position="281"/>
        <end position="302"/>
    </location>
</feature>
<evidence type="ECO:0000256" key="3">
    <source>
        <dbReference type="ARBA" id="ARBA00022475"/>
    </source>
</evidence>
<feature type="transmembrane region" description="Helical" evidence="8">
    <location>
        <begin position="193"/>
        <end position="213"/>
    </location>
</feature>
<dbReference type="RefSeq" id="XP_018998402.1">
    <property type="nucleotide sequence ID" value="XM_019133697.1"/>
</dbReference>
<keyword evidence="10" id="KW-1185">Reference proteome</keyword>
<dbReference type="AlphaFoldDB" id="A0A1E3I7I8"/>
<keyword evidence="7 8" id="KW-0472">Membrane</keyword>
<sequence>MFTPIETLLGGVFLHLATSQFLTDTGRVFGISSIVDGAVLGKHEGWRLAATGGLLLGPLVGALTGLTKVYPGHALFAVQAIDVRRIAVAGVLVGLGSRLGSGCTSGHMLCGVSRLSPRSLVSTAIFFSTAVLVANLFPLSPVPSLPAYALNIPSVATIAAIASSTVAAKLLYKAITSWTSSTATDAPSAISRLTPYFLAGLTFSLGLSISGMTDPSKVAGFLRFPTPFAFDPSLVMVMVGGVLPNAIHYASTMKKALGKPEPALAWEQWNVPSRRDIDWRLVAGAVVFGAGWGLAGICPGPALVSLGEVVVSALGGGVSSAAAGKVSTFAISMLGGMALGHQI</sequence>
<feature type="transmembrane region" description="Helical" evidence="8">
    <location>
        <begin position="120"/>
        <end position="140"/>
    </location>
</feature>
<evidence type="ECO:0000313" key="10">
    <source>
        <dbReference type="Proteomes" id="UP000094065"/>
    </source>
</evidence>
<name>A0A1E3I7I8_9TREE</name>